<evidence type="ECO:0008006" key="4">
    <source>
        <dbReference type="Google" id="ProtNLM"/>
    </source>
</evidence>
<dbReference type="AlphaFoldDB" id="A0A3B6X5D3"/>
<keyword evidence="1" id="KW-0812">Transmembrane</keyword>
<gene>
    <name evidence="2" type="ORF">DFS55_06785</name>
</gene>
<protein>
    <recommendedName>
        <fullName evidence="4">CopG family transcriptional regulator</fullName>
    </recommendedName>
</protein>
<feature type="transmembrane region" description="Helical" evidence="1">
    <location>
        <begin position="20"/>
        <end position="43"/>
    </location>
</feature>
<evidence type="ECO:0000313" key="3">
    <source>
        <dbReference type="Proteomes" id="UP000259236"/>
    </source>
</evidence>
<name>A0A3B6X5D3_MYCAV</name>
<evidence type="ECO:0000313" key="2">
    <source>
        <dbReference type="EMBL" id="AXO22330.1"/>
    </source>
</evidence>
<accession>A0A3B6X5D3</accession>
<reference evidence="2 3" key="1">
    <citation type="submission" date="2018-05" db="EMBL/GenBank/DDBJ databases">
        <title>Sequencing and annotation of Mycobacterium avium strain 109 (MAC109).</title>
        <authorList>
            <person name="Matern W.M."/>
            <person name="Bader J.S."/>
            <person name="Karakousis P.C."/>
        </authorList>
    </citation>
    <scope>NUCLEOTIDE SEQUENCE [LARGE SCALE GENOMIC DNA]</scope>
    <source>
        <strain evidence="2 3">MAC109</strain>
    </source>
</reference>
<evidence type="ECO:0000256" key="1">
    <source>
        <dbReference type="SAM" id="Phobius"/>
    </source>
</evidence>
<dbReference type="EMBL" id="CP029332">
    <property type="protein sequence ID" value="AXO22330.1"/>
    <property type="molecule type" value="Genomic_DNA"/>
</dbReference>
<keyword evidence="1" id="KW-1133">Transmembrane helix</keyword>
<keyword evidence="1" id="KW-0472">Membrane</keyword>
<sequence length="110" mass="11824">MGVRGSSPLSSTHFDSGISFFAFVCADFCALHGGITLVSSLLMGMTLRPSEQQAEALRRQATAEGRSMQAVALSAIDEYIARRAHKTKVAAALQRVVREEAGVLERLKDA</sequence>
<organism evidence="2 3">
    <name type="scientific">Mycobacterium avium subsp. hominissuis</name>
    <dbReference type="NCBI Taxonomy" id="439334"/>
    <lineage>
        <taxon>Bacteria</taxon>
        <taxon>Bacillati</taxon>
        <taxon>Actinomycetota</taxon>
        <taxon>Actinomycetes</taxon>
        <taxon>Mycobacteriales</taxon>
        <taxon>Mycobacteriaceae</taxon>
        <taxon>Mycobacterium</taxon>
        <taxon>Mycobacterium avium complex (MAC)</taxon>
    </lineage>
</organism>
<dbReference type="Proteomes" id="UP000259236">
    <property type="component" value="Chromosome"/>
</dbReference>
<proteinExistence type="predicted"/>